<keyword evidence="3" id="KW-1185">Reference proteome</keyword>
<feature type="compositionally biased region" description="Basic and acidic residues" evidence="1">
    <location>
        <begin position="157"/>
        <end position="172"/>
    </location>
</feature>
<evidence type="ECO:0000256" key="1">
    <source>
        <dbReference type="SAM" id="MobiDB-lite"/>
    </source>
</evidence>
<organism evidence="2 3">
    <name type="scientific">Artemia franciscana</name>
    <name type="common">Brine shrimp</name>
    <name type="synonym">Artemia sanfranciscana</name>
    <dbReference type="NCBI Taxonomy" id="6661"/>
    <lineage>
        <taxon>Eukaryota</taxon>
        <taxon>Metazoa</taxon>
        <taxon>Ecdysozoa</taxon>
        <taxon>Arthropoda</taxon>
        <taxon>Crustacea</taxon>
        <taxon>Branchiopoda</taxon>
        <taxon>Anostraca</taxon>
        <taxon>Artemiidae</taxon>
        <taxon>Artemia</taxon>
    </lineage>
</organism>
<sequence length="223" mass="24970">MDPDLGAAALRNEQPRRQFNIDDISISVDFLIDDIDDILVYDDLPNTHATVHKKKRERKLRKKEADRAPFDVGKPVEEQEATKQKLPWKEQKGIRPSKEEAEKGTAVGYQLGPESESQDRRQGQRGEQQQQLSAQSDGSEKQTPPYEEISLQGTQGESERQQQARSEAEQVRRVNVGEPGADRIGHIEQSSQVTGLVGNEFKGIDVKSPSRAAEALEKAGRMD</sequence>
<proteinExistence type="predicted"/>
<feature type="compositionally biased region" description="Basic and acidic residues" evidence="1">
    <location>
        <begin position="63"/>
        <end position="103"/>
    </location>
</feature>
<protein>
    <submittedName>
        <fullName evidence="2">Uncharacterized protein</fullName>
    </submittedName>
</protein>
<gene>
    <name evidence="2" type="ORF">QYM36_007890</name>
</gene>
<feature type="compositionally biased region" description="Low complexity" evidence="1">
    <location>
        <begin position="125"/>
        <end position="137"/>
    </location>
</feature>
<dbReference type="EMBL" id="JAVRJZ010000001">
    <property type="protein sequence ID" value="KAK2727208.1"/>
    <property type="molecule type" value="Genomic_DNA"/>
</dbReference>
<feature type="region of interest" description="Disordered" evidence="1">
    <location>
        <begin position="44"/>
        <end position="191"/>
    </location>
</feature>
<dbReference type="AlphaFoldDB" id="A0AA88IDD5"/>
<accession>A0AA88IDD5</accession>
<comment type="caution">
    <text evidence="2">The sequence shown here is derived from an EMBL/GenBank/DDBJ whole genome shotgun (WGS) entry which is preliminary data.</text>
</comment>
<dbReference type="Proteomes" id="UP001187531">
    <property type="component" value="Unassembled WGS sequence"/>
</dbReference>
<evidence type="ECO:0000313" key="3">
    <source>
        <dbReference type="Proteomes" id="UP001187531"/>
    </source>
</evidence>
<feature type="compositionally biased region" description="Basic residues" evidence="1">
    <location>
        <begin position="50"/>
        <end position="62"/>
    </location>
</feature>
<evidence type="ECO:0000313" key="2">
    <source>
        <dbReference type="EMBL" id="KAK2727208.1"/>
    </source>
</evidence>
<reference evidence="2" key="1">
    <citation type="submission" date="2023-07" db="EMBL/GenBank/DDBJ databases">
        <title>Chromosome-level genome assembly of Artemia franciscana.</title>
        <authorList>
            <person name="Jo E."/>
        </authorList>
    </citation>
    <scope>NUCLEOTIDE SEQUENCE</scope>
    <source>
        <tissue evidence="2">Whole body</tissue>
    </source>
</reference>
<name>A0AA88IDD5_ARTSF</name>